<dbReference type="EMBL" id="CP054836">
    <property type="protein sequence ID" value="QKV20654.1"/>
    <property type="molecule type" value="Genomic_DNA"/>
</dbReference>
<organism evidence="2 3">
    <name type="scientific">Oricola thermophila</name>
    <dbReference type="NCBI Taxonomy" id="2742145"/>
    <lineage>
        <taxon>Bacteria</taxon>
        <taxon>Pseudomonadati</taxon>
        <taxon>Pseudomonadota</taxon>
        <taxon>Alphaproteobacteria</taxon>
        <taxon>Hyphomicrobiales</taxon>
        <taxon>Ahrensiaceae</taxon>
        <taxon>Oricola</taxon>
    </lineage>
</organism>
<name>A0A6N1VIS1_9HYPH</name>
<dbReference type="KEGG" id="orm:HTY61_12935"/>
<gene>
    <name evidence="2" type="ORF">HTY61_12935</name>
</gene>
<protein>
    <submittedName>
        <fullName evidence="2">Uncharacterized protein</fullName>
    </submittedName>
</protein>
<proteinExistence type="predicted"/>
<feature type="region of interest" description="Disordered" evidence="1">
    <location>
        <begin position="107"/>
        <end position="127"/>
    </location>
</feature>
<dbReference type="AlphaFoldDB" id="A0A6N1VIS1"/>
<keyword evidence="3" id="KW-1185">Reference proteome</keyword>
<sequence length="127" mass="14537">MRKQYHFRPSPGGGFYAWDVSRLIELASDLPVTPVPLSEIAELHENWWFQTDDAVPTPAAMLRHFALMHDTDLRHPILLCAQGRVMDGMHRIMKAAWEGRAMLGAKRFEETPPPDHANVMPDDLDYD</sequence>
<reference evidence="2 3" key="1">
    <citation type="submission" date="2020-06" db="EMBL/GenBank/DDBJ databases">
        <title>Oricola thermophila sp. nov. isolated from a tidal sediments.</title>
        <authorList>
            <person name="Kwon K.K."/>
            <person name="Yang S.-H."/>
            <person name="Park M.-J."/>
        </authorList>
    </citation>
    <scope>NUCLEOTIDE SEQUENCE [LARGE SCALE GENOMIC DNA]</scope>
    <source>
        <strain evidence="2 3">MEBiC13590</strain>
    </source>
</reference>
<evidence type="ECO:0000313" key="2">
    <source>
        <dbReference type="EMBL" id="QKV20654.1"/>
    </source>
</evidence>
<evidence type="ECO:0000313" key="3">
    <source>
        <dbReference type="Proteomes" id="UP000509367"/>
    </source>
</evidence>
<accession>A0A6N1VIS1</accession>
<evidence type="ECO:0000256" key="1">
    <source>
        <dbReference type="SAM" id="MobiDB-lite"/>
    </source>
</evidence>
<dbReference type="Proteomes" id="UP000509367">
    <property type="component" value="Chromosome"/>
</dbReference>